<feature type="domain" description="Phosphatidic acid phosphatase type 2/haloperoxidase" evidence="2">
    <location>
        <begin position="58"/>
        <end position="174"/>
    </location>
</feature>
<keyword evidence="1" id="KW-0812">Transmembrane</keyword>
<feature type="transmembrane region" description="Helical" evidence="1">
    <location>
        <begin position="55"/>
        <end position="77"/>
    </location>
</feature>
<keyword evidence="1" id="KW-1133">Transmembrane helix</keyword>
<feature type="transmembrane region" description="Helical" evidence="1">
    <location>
        <begin position="134"/>
        <end position="153"/>
    </location>
</feature>
<feature type="transmembrane region" description="Helical" evidence="1">
    <location>
        <begin position="159"/>
        <end position="177"/>
    </location>
</feature>
<dbReference type="PANTHER" id="PTHR14969:SF13">
    <property type="entry name" value="AT30094P"/>
    <property type="match status" value="1"/>
</dbReference>
<reference evidence="3" key="2">
    <citation type="journal article" date="2021" name="PeerJ">
        <title>Extensive microbial diversity within the chicken gut microbiome revealed by metagenomics and culture.</title>
        <authorList>
            <person name="Gilroy R."/>
            <person name="Ravi A."/>
            <person name="Getino M."/>
            <person name="Pursley I."/>
            <person name="Horton D.L."/>
            <person name="Alikhan N.F."/>
            <person name="Baker D."/>
            <person name="Gharbi K."/>
            <person name="Hall N."/>
            <person name="Watson M."/>
            <person name="Adriaenssens E.M."/>
            <person name="Foster-Nyarko E."/>
            <person name="Jarju S."/>
            <person name="Secka A."/>
            <person name="Antonio M."/>
            <person name="Oren A."/>
            <person name="Chaudhuri R.R."/>
            <person name="La Ragione R."/>
            <person name="Hildebrand F."/>
            <person name="Pallen M.J."/>
        </authorList>
    </citation>
    <scope>NUCLEOTIDE SEQUENCE</scope>
    <source>
        <strain evidence="3">G3-3990</strain>
    </source>
</reference>
<gene>
    <name evidence="3" type="ORF">IAA73_09565</name>
</gene>
<name>A0A9D9HUS7_9BACT</name>
<comment type="caution">
    <text evidence="3">The sequence shown here is derived from an EMBL/GenBank/DDBJ whole genome shotgun (WGS) entry which is preliminary data.</text>
</comment>
<dbReference type="EMBL" id="JADIMG010000091">
    <property type="protein sequence ID" value="MBO8460566.1"/>
    <property type="molecule type" value="Genomic_DNA"/>
</dbReference>
<dbReference type="Gene3D" id="1.20.144.10">
    <property type="entry name" value="Phosphatidic acid phosphatase type 2/haloperoxidase"/>
    <property type="match status" value="2"/>
</dbReference>
<dbReference type="AlphaFoldDB" id="A0A9D9HUS7"/>
<reference evidence="3" key="1">
    <citation type="submission" date="2020-10" db="EMBL/GenBank/DDBJ databases">
        <authorList>
            <person name="Gilroy R."/>
        </authorList>
    </citation>
    <scope>NUCLEOTIDE SEQUENCE</scope>
    <source>
        <strain evidence="3">G3-3990</strain>
    </source>
</reference>
<evidence type="ECO:0000259" key="2">
    <source>
        <dbReference type="SMART" id="SM00014"/>
    </source>
</evidence>
<dbReference type="Proteomes" id="UP000823641">
    <property type="component" value="Unassembled WGS sequence"/>
</dbReference>
<protein>
    <submittedName>
        <fullName evidence="3">Phosphatase PAP2 family protein</fullName>
    </submittedName>
</protein>
<dbReference type="Pfam" id="PF01569">
    <property type="entry name" value="PAP2"/>
    <property type="match status" value="1"/>
</dbReference>
<dbReference type="CDD" id="cd03395">
    <property type="entry name" value="PAP2_like_4"/>
    <property type="match status" value="1"/>
</dbReference>
<feature type="transmembrane region" description="Helical" evidence="1">
    <location>
        <begin position="107"/>
        <end position="127"/>
    </location>
</feature>
<dbReference type="PANTHER" id="PTHR14969">
    <property type="entry name" value="SPHINGOSINE-1-PHOSPHATE PHOSPHOHYDROLASE"/>
    <property type="match status" value="1"/>
</dbReference>
<keyword evidence="1" id="KW-0472">Membrane</keyword>
<feature type="transmembrane region" description="Helical" evidence="1">
    <location>
        <begin position="25"/>
        <end position="48"/>
    </location>
</feature>
<sequence length="221" mass="24954">MNFLIEVDTALLVYINSFHSAFGDFFIPIYTDKLTWLPLYVALVYYIIRRWGKDAWWIIGAMVVCVGLADFVSSSILKPLIERPRPSRIPELEGVLHLVNGYRSGRYGFVSSHAANTIGLSLLFGLLSRDRLNTVFLFLWAILNCYSRLYLGVHYPGDILGGAIVGVLMALLVYAVLKRFRPSLMSSGKPLSACPVFVRYLISAIWLLTVLCVSIWALWQL</sequence>
<dbReference type="SUPFAM" id="SSF48317">
    <property type="entry name" value="Acid phosphatase/Vanadium-dependent haloperoxidase"/>
    <property type="match status" value="1"/>
</dbReference>
<dbReference type="InterPro" id="IPR036938">
    <property type="entry name" value="PAP2/HPO_sf"/>
</dbReference>
<evidence type="ECO:0000256" key="1">
    <source>
        <dbReference type="SAM" id="Phobius"/>
    </source>
</evidence>
<dbReference type="InterPro" id="IPR000326">
    <property type="entry name" value="PAP2/HPO"/>
</dbReference>
<organism evidence="3 4">
    <name type="scientific">Candidatus Gallipaludibacter merdavium</name>
    <dbReference type="NCBI Taxonomy" id="2840839"/>
    <lineage>
        <taxon>Bacteria</taxon>
        <taxon>Pseudomonadati</taxon>
        <taxon>Bacteroidota</taxon>
        <taxon>Bacteroidia</taxon>
        <taxon>Bacteroidales</taxon>
        <taxon>Candidatus Gallipaludibacter</taxon>
    </lineage>
</organism>
<proteinExistence type="predicted"/>
<evidence type="ECO:0000313" key="4">
    <source>
        <dbReference type="Proteomes" id="UP000823641"/>
    </source>
</evidence>
<evidence type="ECO:0000313" key="3">
    <source>
        <dbReference type="EMBL" id="MBO8460566.1"/>
    </source>
</evidence>
<feature type="transmembrane region" description="Helical" evidence="1">
    <location>
        <begin position="197"/>
        <end position="219"/>
    </location>
</feature>
<dbReference type="SMART" id="SM00014">
    <property type="entry name" value="acidPPc"/>
    <property type="match status" value="1"/>
</dbReference>
<accession>A0A9D9HUS7</accession>